<proteinExistence type="inferred from homology"/>
<dbReference type="Pfam" id="PF01633">
    <property type="entry name" value="Choline_kinase"/>
    <property type="match status" value="1"/>
</dbReference>
<feature type="compositionally biased region" description="Low complexity" evidence="2">
    <location>
        <begin position="313"/>
        <end position="332"/>
    </location>
</feature>
<dbReference type="Gene3D" id="3.30.200.20">
    <property type="entry name" value="Phosphorylase Kinase, domain 1"/>
    <property type="match status" value="1"/>
</dbReference>
<feature type="region of interest" description="Disordered" evidence="2">
    <location>
        <begin position="311"/>
        <end position="342"/>
    </location>
</feature>
<evidence type="ECO:0000256" key="1">
    <source>
        <dbReference type="ARBA" id="ARBA00038211"/>
    </source>
</evidence>
<organism evidence="4 5">
    <name type="scientific">Lodderomyces beijingensis</name>
    <dbReference type="NCBI Taxonomy" id="1775926"/>
    <lineage>
        <taxon>Eukaryota</taxon>
        <taxon>Fungi</taxon>
        <taxon>Dikarya</taxon>
        <taxon>Ascomycota</taxon>
        <taxon>Saccharomycotina</taxon>
        <taxon>Pichiomycetes</taxon>
        <taxon>Debaryomycetaceae</taxon>
        <taxon>Candida/Lodderomyces clade</taxon>
        <taxon>Lodderomyces</taxon>
    </lineage>
</organism>
<gene>
    <name evidence="4" type="ORF">LODBEIA_P33000</name>
</gene>
<dbReference type="SUPFAM" id="SSF56112">
    <property type="entry name" value="Protein kinase-like (PK-like)"/>
    <property type="match status" value="1"/>
</dbReference>
<dbReference type="GeneID" id="92208496"/>
<reference evidence="4 5" key="1">
    <citation type="submission" date="2024-03" db="EMBL/GenBank/DDBJ databases">
        <authorList>
            <person name="Brejova B."/>
        </authorList>
    </citation>
    <scope>NUCLEOTIDE SEQUENCE [LARGE SCALE GENOMIC DNA]</scope>
    <source>
        <strain evidence="4 5">CBS 14171</strain>
    </source>
</reference>
<evidence type="ECO:0000256" key="2">
    <source>
        <dbReference type="SAM" id="MobiDB-lite"/>
    </source>
</evidence>
<evidence type="ECO:0000313" key="5">
    <source>
        <dbReference type="Proteomes" id="UP001497383"/>
    </source>
</evidence>
<accession>A0ABP0ZQ67</accession>
<feature type="domain" description="Choline kinase N-terminal" evidence="3">
    <location>
        <begin position="57"/>
        <end position="100"/>
    </location>
</feature>
<dbReference type="RefSeq" id="XP_066830238.1">
    <property type="nucleotide sequence ID" value="XM_066973396.1"/>
</dbReference>
<sequence>MDIVPASRPSRSRSRSRTRNSTANSRSTSATRRPSLAHKRTLSASSLDKLVVGSTKINAERSIPSVDAILDNTLPAEFFKQDIIALTKALKISKWHKRNLVTHNLTITRISGALTNCIYKVEYSDDSQDPNPPTLLLRIYGKNADELIDRDSELQTLIKLAQKRIGPRLLGIFTNGRFEQFLDGFVTFTKDQIRNQIISQIFARRMKDLHYKITLDEEDLKPLPTCWIMIDKWLRVFERDCLPGYIEAGIDPKDIFMMDLEQFKDLLFDYKYWVLEKYDKSDFTSNYKFCHNDTQYGNLLLHESFNPEDVIVTNPSRPTSNPNSSLNLNSTSGESPLKSTSNKKDSNLVVIDFEYSASNFPAFDIVNHFSEWMANYHDPLKSYFINEKRYPSKLEQLNLIKSYIEYDFQFPSSTLKTSKSAQDLLNDPATQTADLVQYEIEKMYNECVYWRGAVQLFWGFWALIQNGPVQPKSLNFEETNEKGIDSTYTITMDAGKLTLDDVKVVMEEAISSSDDDFDYIKYAGQKLAVFLGDAIQFGLLKKDAIEPKYQDSVKYLSTETFEL</sequence>
<protein>
    <recommendedName>
        <fullName evidence="3">Choline kinase N-terminal domain-containing protein</fullName>
    </recommendedName>
</protein>
<evidence type="ECO:0000313" key="4">
    <source>
        <dbReference type="EMBL" id="CAK9439076.1"/>
    </source>
</evidence>
<keyword evidence="5" id="KW-1185">Reference proteome</keyword>
<feature type="compositionally biased region" description="Low complexity" evidence="2">
    <location>
        <begin position="19"/>
        <end position="34"/>
    </location>
</feature>
<dbReference type="InterPro" id="IPR011009">
    <property type="entry name" value="Kinase-like_dom_sf"/>
</dbReference>
<dbReference type="EMBL" id="OZ022408">
    <property type="protein sequence ID" value="CAK9439076.1"/>
    <property type="molecule type" value="Genomic_DNA"/>
</dbReference>
<dbReference type="PANTHER" id="PTHR22603">
    <property type="entry name" value="CHOLINE/ETHANOALAMINE KINASE"/>
    <property type="match status" value="1"/>
</dbReference>
<dbReference type="CDD" id="cd05157">
    <property type="entry name" value="ETNK_euk"/>
    <property type="match status" value="1"/>
</dbReference>
<dbReference type="PANTHER" id="PTHR22603:SF93">
    <property type="entry name" value="RE24176P"/>
    <property type="match status" value="1"/>
</dbReference>
<feature type="region of interest" description="Disordered" evidence="2">
    <location>
        <begin position="1"/>
        <end position="38"/>
    </location>
</feature>
<name>A0ABP0ZQ67_9ASCO</name>
<dbReference type="Proteomes" id="UP001497383">
    <property type="component" value="Chromosome 4"/>
</dbReference>
<dbReference type="InterPro" id="IPR007521">
    <property type="entry name" value="Choline_kin_N"/>
</dbReference>
<evidence type="ECO:0000259" key="3">
    <source>
        <dbReference type="Pfam" id="PF04428"/>
    </source>
</evidence>
<comment type="similarity">
    <text evidence="1">Belongs to the choline/ethanolamine kinase family.</text>
</comment>
<dbReference type="Gene3D" id="3.90.1200.10">
    <property type="match status" value="1"/>
</dbReference>
<dbReference type="Pfam" id="PF04428">
    <property type="entry name" value="Choline_kin_N"/>
    <property type="match status" value="1"/>
</dbReference>